<gene>
    <name evidence="2" type="ORF">TAV2_LOCUS14647</name>
</gene>
<reference evidence="2 3" key="1">
    <citation type="submission" date="2022-03" db="EMBL/GenBank/DDBJ databases">
        <authorList>
            <person name="Nunn A."/>
            <person name="Chopra R."/>
            <person name="Nunn A."/>
            <person name="Contreras Garrido A."/>
        </authorList>
    </citation>
    <scope>NUCLEOTIDE SEQUENCE [LARGE SCALE GENOMIC DNA]</scope>
</reference>
<dbReference type="Proteomes" id="UP000836841">
    <property type="component" value="Chromosome 4"/>
</dbReference>
<dbReference type="GO" id="GO:0005777">
    <property type="term" value="C:peroxisome"/>
    <property type="evidence" value="ECO:0007669"/>
    <property type="project" value="InterPro"/>
</dbReference>
<sequence>MMHNKEEKLLVLWDINGCPIPDGFDPRLVGPRIESALKKSGYSGPLTITAIGDLRRTPITPSDKVLRVLSSTGIALRHGYDILPTLLEWNDHNPCATIMIIAAHHLLQSIAGTLSCIERTCKLLQRDPSLWKSSLLGVPEVCRYAAQSFDDLTTHLKSVGHADEETSLKYKRMMDNKVTHKENKTFVFWHINYCPIPDGYTPRMVRRRTESAVKNSGFSGSVTITELAT</sequence>
<name>A0AAU9SA33_THLAR</name>
<accession>A0AAU9SA33</accession>
<dbReference type="PANTHER" id="PTHR14379">
    <property type="entry name" value="LIMKAIN B LKAP"/>
    <property type="match status" value="1"/>
</dbReference>
<dbReference type="EMBL" id="OU466860">
    <property type="protein sequence ID" value="CAH2059339.1"/>
    <property type="molecule type" value="Genomic_DNA"/>
</dbReference>
<feature type="domain" description="NYN" evidence="1">
    <location>
        <begin position="8"/>
        <end position="79"/>
    </location>
</feature>
<evidence type="ECO:0000313" key="3">
    <source>
        <dbReference type="Proteomes" id="UP000836841"/>
    </source>
</evidence>
<organism evidence="2 3">
    <name type="scientific">Thlaspi arvense</name>
    <name type="common">Field penny-cress</name>
    <dbReference type="NCBI Taxonomy" id="13288"/>
    <lineage>
        <taxon>Eukaryota</taxon>
        <taxon>Viridiplantae</taxon>
        <taxon>Streptophyta</taxon>
        <taxon>Embryophyta</taxon>
        <taxon>Tracheophyta</taxon>
        <taxon>Spermatophyta</taxon>
        <taxon>Magnoliopsida</taxon>
        <taxon>eudicotyledons</taxon>
        <taxon>Gunneridae</taxon>
        <taxon>Pentapetalae</taxon>
        <taxon>rosids</taxon>
        <taxon>malvids</taxon>
        <taxon>Brassicales</taxon>
        <taxon>Brassicaceae</taxon>
        <taxon>Thlaspideae</taxon>
        <taxon>Thlaspi</taxon>
    </lineage>
</organism>
<evidence type="ECO:0000313" key="2">
    <source>
        <dbReference type="EMBL" id="CAH2059339.1"/>
    </source>
</evidence>
<dbReference type="AlphaFoldDB" id="A0AAU9SA33"/>
<protein>
    <recommendedName>
        <fullName evidence="1">NYN domain-containing protein</fullName>
    </recommendedName>
</protein>
<dbReference type="Pfam" id="PF01936">
    <property type="entry name" value="NYN"/>
    <property type="match status" value="1"/>
</dbReference>
<dbReference type="InterPro" id="IPR024768">
    <property type="entry name" value="Marf1"/>
</dbReference>
<dbReference type="InterPro" id="IPR021139">
    <property type="entry name" value="NYN"/>
</dbReference>
<proteinExistence type="predicted"/>
<dbReference type="PANTHER" id="PTHR14379:SF63">
    <property type="entry name" value="ENDONUCLEASE OR GLYCOSYL HYDROLASE"/>
    <property type="match status" value="1"/>
</dbReference>
<dbReference type="CDD" id="cd10910">
    <property type="entry name" value="PIN_limkain_b1_N_like"/>
    <property type="match status" value="1"/>
</dbReference>
<evidence type="ECO:0000259" key="1">
    <source>
        <dbReference type="Pfam" id="PF01936"/>
    </source>
</evidence>
<dbReference type="GO" id="GO:0010468">
    <property type="term" value="P:regulation of gene expression"/>
    <property type="evidence" value="ECO:0007669"/>
    <property type="project" value="InterPro"/>
</dbReference>
<dbReference type="GO" id="GO:0004540">
    <property type="term" value="F:RNA nuclease activity"/>
    <property type="evidence" value="ECO:0007669"/>
    <property type="project" value="InterPro"/>
</dbReference>
<keyword evidence="3" id="KW-1185">Reference proteome</keyword>